<name>A0A061EG29_THECC</name>
<dbReference type="HOGENOM" id="CLU_2517142_0_0_1"/>
<dbReference type="Gramene" id="EOY03337">
    <property type="protein sequence ID" value="EOY03337"/>
    <property type="gene ID" value="TCM_018295"/>
</dbReference>
<protein>
    <submittedName>
        <fullName evidence="1">Uncharacterized protein</fullName>
    </submittedName>
</protein>
<keyword evidence="2" id="KW-1185">Reference proteome</keyword>
<dbReference type="InParanoid" id="A0A061EG29"/>
<reference evidence="1 2" key="1">
    <citation type="journal article" date="2013" name="Genome Biol.">
        <title>The genome sequence of the most widely cultivated cacao type and its use to identify candidate genes regulating pod color.</title>
        <authorList>
            <person name="Motamayor J.C."/>
            <person name="Mockaitis K."/>
            <person name="Schmutz J."/>
            <person name="Haiminen N."/>
            <person name="Iii D.L."/>
            <person name="Cornejo O."/>
            <person name="Findley S.D."/>
            <person name="Zheng P."/>
            <person name="Utro F."/>
            <person name="Royaert S."/>
            <person name="Saski C."/>
            <person name="Jenkins J."/>
            <person name="Podicheti R."/>
            <person name="Zhao M."/>
            <person name="Scheffler B.E."/>
            <person name="Stack J.C."/>
            <person name="Feltus F.A."/>
            <person name="Mustiga G.M."/>
            <person name="Amores F."/>
            <person name="Phillips W."/>
            <person name="Marelli J.P."/>
            <person name="May G.D."/>
            <person name="Shapiro H."/>
            <person name="Ma J."/>
            <person name="Bustamante C.D."/>
            <person name="Schnell R.J."/>
            <person name="Main D."/>
            <person name="Gilbert D."/>
            <person name="Parida L."/>
            <person name="Kuhn D.N."/>
        </authorList>
    </citation>
    <scope>NUCLEOTIDE SEQUENCE [LARGE SCALE GENOMIC DNA]</scope>
    <source>
        <strain evidence="2">cv. Matina 1-6</strain>
    </source>
</reference>
<evidence type="ECO:0000313" key="2">
    <source>
        <dbReference type="Proteomes" id="UP000026915"/>
    </source>
</evidence>
<dbReference type="Proteomes" id="UP000026915">
    <property type="component" value="Chromosome 4"/>
</dbReference>
<organism evidence="1 2">
    <name type="scientific">Theobroma cacao</name>
    <name type="common">Cacao</name>
    <name type="synonym">Cocoa</name>
    <dbReference type="NCBI Taxonomy" id="3641"/>
    <lineage>
        <taxon>Eukaryota</taxon>
        <taxon>Viridiplantae</taxon>
        <taxon>Streptophyta</taxon>
        <taxon>Embryophyta</taxon>
        <taxon>Tracheophyta</taxon>
        <taxon>Spermatophyta</taxon>
        <taxon>Magnoliopsida</taxon>
        <taxon>eudicotyledons</taxon>
        <taxon>Gunneridae</taxon>
        <taxon>Pentapetalae</taxon>
        <taxon>rosids</taxon>
        <taxon>malvids</taxon>
        <taxon>Malvales</taxon>
        <taxon>Malvaceae</taxon>
        <taxon>Byttnerioideae</taxon>
        <taxon>Theobroma</taxon>
    </lineage>
</organism>
<dbReference type="EMBL" id="CM001882">
    <property type="protein sequence ID" value="EOY03337.1"/>
    <property type="molecule type" value="Genomic_DNA"/>
</dbReference>
<sequence length="85" mass="10192">MWLRPHDFSDFSEHRQNCHGYGIRWNEAPGCYYMEVGPRVDIYNYLLESGISLGFQTCILSHGEKYTIFHNFFIYMMDLCLISRR</sequence>
<accession>A0A061EG29</accession>
<proteinExistence type="predicted"/>
<dbReference type="AlphaFoldDB" id="A0A061EG29"/>
<gene>
    <name evidence="1" type="ORF">TCM_018295</name>
</gene>
<evidence type="ECO:0000313" key="1">
    <source>
        <dbReference type="EMBL" id="EOY03337.1"/>
    </source>
</evidence>